<dbReference type="Proteomes" id="UP000606193">
    <property type="component" value="Unassembled WGS sequence"/>
</dbReference>
<comment type="function">
    <text evidence="2 3">Might take part in the signal recognition particle (SRP) pathway. This is inferred from the conservation of its genetic proximity to ftsY/ffh. May be a regulatory protein.</text>
</comment>
<evidence type="ECO:0000256" key="3">
    <source>
        <dbReference type="HAMAP-Rule" id="MF_00245"/>
    </source>
</evidence>
<dbReference type="GO" id="GO:0003677">
    <property type="term" value="F:DNA binding"/>
    <property type="evidence" value="ECO:0007669"/>
    <property type="project" value="UniProtKB-KW"/>
</dbReference>
<dbReference type="SUPFAM" id="SSF88659">
    <property type="entry name" value="Sigma3 and sigma4 domains of RNA polymerase sigma factors"/>
    <property type="match status" value="1"/>
</dbReference>
<feature type="coiled-coil region" evidence="4">
    <location>
        <begin position="76"/>
        <end position="103"/>
    </location>
</feature>
<proteinExistence type="inferred from homology"/>
<gene>
    <name evidence="5" type="ORF">H8704_08005</name>
</gene>
<evidence type="ECO:0000256" key="4">
    <source>
        <dbReference type="SAM" id="Coils"/>
    </source>
</evidence>
<comment type="caution">
    <text evidence="5">The sequence shown here is derived from an EMBL/GenBank/DDBJ whole genome shotgun (WGS) entry which is preliminary data.</text>
</comment>
<evidence type="ECO:0000256" key="1">
    <source>
        <dbReference type="ARBA" id="ARBA00008720"/>
    </source>
</evidence>
<evidence type="ECO:0000313" key="5">
    <source>
        <dbReference type="EMBL" id="MBC8562571.1"/>
    </source>
</evidence>
<dbReference type="Pfam" id="PF04297">
    <property type="entry name" value="UPF0122"/>
    <property type="match status" value="1"/>
</dbReference>
<dbReference type="InterPro" id="IPR007394">
    <property type="entry name" value="UPF0122"/>
</dbReference>
<dbReference type="HAMAP" id="MF_00245">
    <property type="entry name" value="UPF0122"/>
    <property type="match status" value="1"/>
</dbReference>
<keyword evidence="6" id="KW-1185">Reference proteome</keyword>
<protein>
    <recommendedName>
        <fullName evidence="3">UPF0122 protein H8704_08005</fullName>
    </recommendedName>
</protein>
<dbReference type="InterPro" id="IPR013324">
    <property type="entry name" value="RNA_pol_sigma_r3/r4-like"/>
</dbReference>
<reference evidence="5 6" key="1">
    <citation type="submission" date="2020-08" db="EMBL/GenBank/DDBJ databases">
        <title>Genome public.</title>
        <authorList>
            <person name="Liu C."/>
            <person name="Sun Q."/>
        </authorList>
    </citation>
    <scope>NUCLEOTIDE SEQUENCE [LARGE SCALE GENOMIC DNA]</scope>
    <source>
        <strain evidence="5 6">NSJ-37</strain>
    </source>
</reference>
<dbReference type="InterPro" id="IPR054831">
    <property type="entry name" value="UPF0122_fam_protein"/>
</dbReference>
<dbReference type="PANTHER" id="PTHR40083:SF1">
    <property type="entry name" value="UPF0122 PROTEIN YLXM"/>
    <property type="match status" value="1"/>
</dbReference>
<keyword evidence="5" id="KW-0238">DNA-binding</keyword>
<dbReference type="PANTHER" id="PTHR40083">
    <property type="entry name" value="UPF0122 PROTEIN CBO2450/CLC_2298"/>
    <property type="match status" value="1"/>
</dbReference>
<dbReference type="EMBL" id="JACRSX010000008">
    <property type="protein sequence ID" value="MBC8562571.1"/>
    <property type="molecule type" value="Genomic_DNA"/>
</dbReference>
<name>A0ABR7N1R7_9FIRM</name>
<comment type="similarity">
    <text evidence="1 3">Belongs to the UPF0122 family.</text>
</comment>
<accession>A0ABR7N1R7</accession>
<keyword evidence="4" id="KW-0175">Coiled coil</keyword>
<evidence type="ECO:0000313" key="6">
    <source>
        <dbReference type="Proteomes" id="UP000606193"/>
    </source>
</evidence>
<evidence type="ECO:0000256" key="2">
    <source>
        <dbReference type="ARBA" id="ARBA00024764"/>
    </source>
</evidence>
<organism evidence="5 6">
    <name type="scientific">Jutongia huaianensis</name>
    <dbReference type="NCBI Taxonomy" id="2763668"/>
    <lineage>
        <taxon>Bacteria</taxon>
        <taxon>Bacillati</taxon>
        <taxon>Bacillota</taxon>
        <taxon>Clostridia</taxon>
        <taxon>Lachnospirales</taxon>
        <taxon>Lachnospiraceae</taxon>
        <taxon>Jutongia</taxon>
    </lineage>
</organism>
<dbReference type="Gene3D" id="1.10.10.10">
    <property type="entry name" value="Winged helix-like DNA-binding domain superfamily/Winged helix DNA-binding domain"/>
    <property type="match status" value="1"/>
</dbReference>
<sequence>MMRGQEQSIEQRLEERVYLSMLYDFYGALLKENNRRIFEAYIQEDYSISEIAEEMEISRQAVHDAVKRITKQLKGYEEKLGLLERFERQRDEMKRLHECLQEMNISEEDPKGKEIFQILSEIIES</sequence>
<dbReference type="InterPro" id="IPR036388">
    <property type="entry name" value="WH-like_DNA-bd_sf"/>
</dbReference>
<dbReference type="NCBIfam" id="NF045758">
    <property type="entry name" value="YlxM"/>
    <property type="match status" value="1"/>
</dbReference>